<organism evidence="1 2">
    <name type="scientific">Lentihominibacter hominis</name>
    <dbReference type="NCBI Taxonomy" id="2763645"/>
    <lineage>
        <taxon>Bacteria</taxon>
        <taxon>Bacillati</taxon>
        <taxon>Bacillota</taxon>
        <taxon>Clostridia</taxon>
        <taxon>Peptostreptococcales</taxon>
        <taxon>Anaerovoracaceae</taxon>
        <taxon>Lentihominibacter</taxon>
    </lineage>
</organism>
<comment type="caution">
    <text evidence="1">The sequence shown here is derived from an EMBL/GenBank/DDBJ whole genome shotgun (WGS) entry which is preliminary data.</text>
</comment>
<evidence type="ECO:0000313" key="2">
    <source>
        <dbReference type="Proteomes" id="UP000610862"/>
    </source>
</evidence>
<sequence length="47" mass="5443">MNKFPAKFIDMLAKEIVYMMAMKSSVSLEVNGWEQIFAKCVGAEWIR</sequence>
<dbReference type="Proteomes" id="UP000610862">
    <property type="component" value="Unassembled WGS sequence"/>
</dbReference>
<dbReference type="EMBL" id="JACRTA010000003">
    <property type="protein sequence ID" value="MBC8568814.1"/>
    <property type="molecule type" value="Genomic_DNA"/>
</dbReference>
<proteinExistence type="predicted"/>
<accession>A0A926I5E4</accession>
<evidence type="ECO:0000313" key="1">
    <source>
        <dbReference type="EMBL" id="MBC8568814.1"/>
    </source>
</evidence>
<dbReference type="RefSeq" id="WP_187525671.1">
    <property type="nucleotide sequence ID" value="NZ_JACRTA010000003.1"/>
</dbReference>
<name>A0A926I5E4_9FIRM</name>
<dbReference type="AlphaFoldDB" id="A0A926I5E4"/>
<gene>
    <name evidence="1" type="ORF">H8692_08590</name>
</gene>
<reference evidence="1" key="1">
    <citation type="submission" date="2020-08" db="EMBL/GenBank/DDBJ databases">
        <title>Genome public.</title>
        <authorList>
            <person name="Liu C."/>
            <person name="Sun Q."/>
        </authorList>
    </citation>
    <scope>NUCLEOTIDE SEQUENCE</scope>
    <source>
        <strain evidence="1">NSJ-24</strain>
    </source>
</reference>
<keyword evidence="2" id="KW-1185">Reference proteome</keyword>
<protein>
    <submittedName>
        <fullName evidence="1">Uncharacterized protein</fullName>
    </submittedName>
</protein>